<comment type="subcellular location">
    <subcellularLocation>
        <location evidence="1">Cell inner membrane</location>
        <topology evidence="1">Single-pass membrane protein</topology>
    </subcellularLocation>
</comment>
<dbReference type="RefSeq" id="WP_327601121.1">
    <property type="nucleotide sequence ID" value="NZ_JAYXHS010000005.1"/>
</dbReference>
<accession>A0ABU6K949</accession>
<reference evidence="11 12" key="1">
    <citation type="submission" date="2024-01" db="EMBL/GenBank/DDBJ databases">
        <title>Uliginosibacterium soil sp. nov.</title>
        <authorList>
            <person name="Lv Y."/>
        </authorList>
    </citation>
    <scope>NUCLEOTIDE SEQUENCE [LARGE SCALE GENOMIC DNA]</scope>
    <source>
        <strain evidence="11 12">H3</strain>
    </source>
</reference>
<evidence type="ECO:0000256" key="5">
    <source>
        <dbReference type="ARBA" id="ARBA00022481"/>
    </source>
</evidence>
<keyword evidence="8 10" id="KW-1133">Transmembrane helix</keyword>
<dbReference type="Gene3D" id="2.10.70.20">
    <property type="entry name" value="gspk-gspi-gspj complex like domains"/>
    <property type="match status" value="1"/>
</dbReference>
<evidence type="ECO:0000313" key="11">
    <source>
        <dbReference type="EMBL" id="MEC5388144.1"/>
    </source>
</evidence>
<dbReference type="Pfam" id="PF11612">
    <property type="entry name" value="T2SSJ"/>
    <property type="match status" value="1"/>
</dbReference>
<feature type="transmembrane region" description="Helical" evidence="10">
    <location>
        <begin position="7"/>
        <end position="31"/>
    </location>
</feature>
<comment type="caution">
    <text evidence="11">The sequence shown here is derived from an EMBL/GenBank/DDBJ whole genome shotgun (WGS) entry which is preliminary data.</text>
</comment>
<evidence type="ECO:0000256" key="7">
    <source>
        <dbReference type="ARBA" id="ARBA00022692"/>
    </source>
</evidence>
<dbReference type="PANTHER" id="PTHR39583:SF2">
    <property type="entry name" value="TYPE II SECRETION SYSTEM PROTEIN J"/>
    <property type="match status" value="1"/>
</dbReference>
<keyword evidence="4" id="KW-1003">Cell membrane</keyword>
<dbReference type="EMBL" id="JAYXHS010000005">
    <property type="protein sequence ID" value="MEC5388144.1"/>
    <property type="molecule type" value="Genomic_DNA"/>
</dbReference>
<dbReference type="NCBIfam" id="TIGR02532">
    <property type="entry name" value="IV_pilin_GFxxxE"/>
    <property type="match status" value="1"/>
</dbReference>
<dbReference type="Proteomes" id="UP001331561">
    <property type="component" value="Unassembled WGS sequence"/>
</dbReference>
<evidence type="ECO:0000313" key="12">
    <source>
        <dbReference type="Proteomes" id="UP001331561"/>
    </source>
</evidence>
<protein>
    <recommendedName>
        <fullName evidence="3">Type II secretion system protein J</fullName>
    </recommendedName>
</protein>
<evidence type="ECO:0000256" key="10">
    <source>
        <dbReference type="SAM" id="Phobius"/>
    </source>
</evidence>
<keyword evidence="12" id="KW-1185">Reference proteome</keyword>
<evidence type="ECO:0000256" key="4">
    <source>
        <dbReference type="ARBA" id="ARBA00022475"/>
    </source>
</evidence>
<dbReference type="InterPro" id="IPR051621">
    <property type="entry name" value="T2SS_protein_J"/>
</dbReference>
<proteinExistence type="inferred from homology"/>
<keyword evidence="5" id="KW-0488">Methylation</keyword>
<evidence type="ECO:0000256" key="6">
    <source>
        <dbReference type="ARBA" id="ARBA00022519"/>
    </source>
</evidence>
<dbReference type="SUPFAM" id="SSF54523">
    <property type="entry name" value="Pili subunits"/>
    <property type="match status" value="1"/>
</dbReference>
<dbReference type="Pfam" id="PF07963">
    <property type="entry name" value="N_methyl"/>
    <property type="match status" value="1"/>
</dbReference>
<dbReference type="PANTHER" id="PTHR39583">
    <property type="entry name" value="TYPE II SECRETION SYSTEM PROTEIN J-RELATED"/>
    <property type="match status" value="1"/>
</dbReference>
<organism evidence="11 12">
    <name type="scientific">Uliginosibacterium silvisoli</name>
    <dbReference type="NCBI Taxonomy" id="3114758"/>
    <lineage>
        <taxon>Bacteria</taxon>
        <taxon>Pseudomonadati</taxon>
        <taxon>Pseudomonadota</taxon>
        <taxon>Betaproteobacteria</taxon>
        <taxon>Rhodocyclales</taxon>
        <taxon>Zoogloeaceae</taxon>
        <taxon>Uliginosibacterium</taxon>
    </lineage>
</organism>
<gene>
    <name evidence="11" type="ORF">VVD49_20590</name>
</gene>
<keyword evidence="6" id="KW-0997">Cell inner membrane</keyword>
<evidence type="ECO:0000256" key="2">
    <source>
        <dbReference type="ARBA" id="ARBA00011084"/>
    </source>
</evidence>
<evidence type="ECO:0000256" key="9">
    <source>
        <dbReference type="ARBA" id="ARBA00023136"/>
    </source>
</evidence>
<keyword evidence="7 10" id="KW-0812">Transmembrane</keyword>
<comment type="similarity">
    <text evidence="2">Belongs to the GSP J family.</text>
</comment>
<dbReference type="InterPro" id="IPR012902">
    <property type="entry name" value="N_methyl_site"/>
</dbReference>
<dbReference type="InterPro" id="IPR010055">
    <property type="entry name" value="T2SS_protein-GspJ"/>
</dbReference>
<keyword evidence="9 10" id="KW-0472">Membrane</keyword>
<evidence type="ECO:0000256" key="1">
    <source>
        <dbReference type="ARBA" id="ARBA00004377"/>
    </source>
</evidence>
<evidence type="ECO:0000256" key="3">
    <source>
        <dbReference type="ARBA" id="ARBA00021539"/>
    </source>
</evidence>
<name>A0ABU6K949_9RHOO</name>
<evidence type="ECO:0000256" key="8">
    <source>
        <dbReference type="ARBA" id="ARBA00022989"/>
    </source>
</evidence>
<sequence length="228" mass="25079">MMRTKRLACGLTLIELLVALIILAVIGLMSWRGIDGALRSRDHIVGIEQRWQKLSRGFSLIEHNLLQTAERGSSLPAALPDFTLQKLPNGNQRLIFWRMDPVQGSRLSGFRVDGDKLMLLRWMHNVPLSMASTSSSSASSATSSAGSSSMSLDISGSIQPAAGTDIDAESILDGVHNVRWTVHMLTSDKRSIWLDSWPPAPNSGLPRGIRLDMDIDNVGHVQRLFALR</sequence>
<dbReference type="InterPro" id="IPR045584">
    <property type="entry name" value="Pilin-like"/>
</dbReference>